<keyword evidence="1" id="KW-1133">Transmembrane helix</keyword>
<reference evidence="2" key="1">
    <citation type="submission" date="2018-05" db="EMBL/GenBank/DDBJ databases">
        <title>Draft genome of Mucuna pruriens seed.</title>
        <authorList>
            <person name="Nnadi N.E."/>
            <person name="Vos R."/>
            <person name="Hasami M.H."/>
            <person name="Devisetty U.K."/>
            <person name="Aguiy J.C."/>
        </authorList>
    </citation>
    <scope>NUCLEOTIDE SEQUENCE [LARGE SCALE GENOMIC DNA]</scope>
    <source>
        <strain evidence="2">JCA_2017</strain>
    </source>
</reference>
<dbReference type="InterPro" id="IPR012337">
    <property type="entry name" value="RNaseH-like_sf"/>
</dbReference>
<dbReference type="PANTHER" id="PTHR48475">
    <property type="entry name" value="RIBONUCLEASE H"/>
    <property type="match status" value="1"/>
</dbReference>
<evidence type="ECO:0000256" key="1">
    <source>
        <dbReference type="SAM" id="Phobius"/>
    </source>
</evidence>
<feature type="transmembrane region" description="Helical" evidence="1">
    <location>
        <begin position="42"/>
        <end position="62"/>
    </location>
</feature>
<protein>
    <recommendedName>
        <fullName evidence="4">Integrase catalytic domain-containing protein</fullName>
    </recommendedName>
</protein>
<sequence>MMTKLCEQFKIKHRNSTPYCPKMNGVVEPANKNIKRIIQKMVISNIGAYVHMGNPLLIGIWYKGGSPRRSRNTLLKVLAEAKLDESE</sequence>
<comment type="caution">
    <text evidence="2">The sequence shown here is derived from an EMBL/GenBank/DDBJ whole genome shotgun (WGS) entry which is preliminary data.</text>
</comment>
<accession>A0A371HCP4</accession>
<dbReference type="PANTHER" id="PTHR48475:SF1">
    <property type="entry name" value="RNASE H TYPE-1 DOMAIN-CONTAINING PROTEIN"/>
    <property type="match status" value="1"/>
</dbReference>
<dbReference type="Proteomes" id="UP000257109">
    <property type="component" value="Unassembled WGS sequence"/>
</dbReference>
<organism evidence="2 3">
    <name type="scientific">Mucuna pruriens</name>
    <name type="common">Velvet bean</name>
    <name type="synonym">Dolichos pruriens</name>
    <dbReference type="NCBI Taxonomy" id="157652"/>
    <lineage>
        <taxon>Eukaryota</taxon>
        <taxon>Viridiplantae</taxon>
        <taxon>Streptophyta</taxon>
        <taxon>Embryophyta</taxon>
        <taxon>Tracheophyta</taxon>
        <taxon>Spermatophyta</taxon>
        <taxon>Magnoliopsida</taxon>
        <taxon>eudicotyledons</taxon>
        <taxon>Gunneridae</taxon>
        <taxon>Pentapetalae</taxon>
        <taxon>rosids</taxon>
        <taxon>fabids</taxon>
        <taxon>Fabales</taxon>
        <taxon>Fabaceae</taxon>
        <taxon>Papilionoideae</taxon>
        <taxon>50 kb inversion clade</taxon>
        <taxon>NPAAA clade</taxon>
        <taxon>indigoferoid/millettioid clade</taxon>
        <taxon>Phaseoleae</taxon>
        <taxon>Mucuna</taxon>
    </lineage>
</organism>
<dbReference type="AlphaFoldDB" id="A0A371HCP4"/>
<feature type="non-terminal residue" evidence="2">
    <location>
        <position position="1"/>
    </location>
</feature>
<name>A0A371HCP4_MUCPR</name>
<evidence type="ECO:0008006" key="4">
    <source>
        <dbReference type="Google" id="ProtNLM"/>
    </source>
</evidence>
<keyword evidence="3" id="KW-1185">Reference proteome</keyword>
<dbReference type="OrthoDB" id="1414481at2759"/>
<evidence type="ECO:0000313" key="3">
    <source>
        <dbReference type="Proteomes" id="UP000257109"/>
    </source>
</evidence>
<gene>
    <name evidence="2" type="ORF">CR513_16267</name>
</gene>
<keyword evidence="1" id="KW-0472">Membrane</keyword>
<dbReference type="Gene3D" id="3.30.420.10">
    <property type="entry name" value="Ribonuclease H-like superfamily/Ribonuclease H"/>
    <property type="match status" value="1"/>
</dbReference>
<dbReference type="GO" id="GO:0003676">
    <property type="term" value="F:nucleic acid binding"/>
    <property type="evidence" value="ECO:0007669"/>
    <property type="project" value="InterPro"/>
</dbReference>
<dbReference type="InterPro" id="IPR036397">
    <property type="entry name" value="RNaseH_sf"/>
</dbReference>
<dbReference type="SUPFAM" id="SSF53098">
    <property type="entry name" value="Ribonuclease H-like"/>
    <property type="match status" value="1"/>
</dbReference>
<proteinExistence type="predicted"/>
<keyword evidence="1" id="KW-0812">Transmembrane</keyword>
<dbReference type="EMBL" id="QJKJ01002963">
    <property type="protein sequence ID" value="RDY00548.1"/>
    <property type="molecule type" value="Genomic_DNA"/>
</dbReference>
<evidence type="ECO:0000313" key="2">
    <source>
        <dbReference type="EMBL" id="RDY00548.1"/>
    </source>
</evidence>